<evidence type="ECO:0000256" key="1">
    <source>
        <dbReference type="ARBA" id="ARBA00022737"/>
    </source>
</evidence>
<evidence type="ECO:0000259" key="3">
    <source>
        <dbReference type="PROSITE" id="PS51272"/>
    </source>
</evidence>
<dbReference type="Gene3D" id="2.160.20.110">
    <property type="match status" value="2"/>
</dbReference>
<reference evidence="4" key="1">
    <citation type="submission" date="2021-04" db="EMBL/GenBank/DDBJ databases">
        <title>Sinoanaerobacter chloroacetimidivorans sp. nov., an obligate anaerobic bacterium isolated from anaerobic sludge.</title>
        <authorList>
            <person name="Bao Y."/>
        </authorList>
    </citation>
    <scope>NUCLEOTIDE SEQUENCE</scope>
    <source>
        <strain evidence="4">BAD-6</strain>
    </source>
</reference>
<feature type="signal peptide" evidence="2">
    <location>
        <begin position="1"/>
        <end position="24"/>
    </location>
</feature>
<dbReference type="EMBL" id="JAGSND010000011">
    <property type="protein sequence ID" value="MBR0599197.1"/>
    <property type="molecule type" value="Genomic_DNA"/>
</dbReference>
<organism evidence="4 5">
    <name type="scientific">Sinanaerobacter chloroacetimidivorans</name>
    <dbReference type="NCBI Taxonomy" id="2818044"/>
    <lineage>
        <taxon>Bacteria</taxon>
        <taxon>Bacillati</taxon>
        <taxon>Bacillota</taxon>
        <taxon>Clostridia</taxon>
        <taxon>Peptostreptococcales</taxon>
        <taxon>Anaerovoracaceae</taxon>
        <taxon>Sinanaerobacter</taxon>
    </lineage>
</organism>
<dbReference type="PANTHER" id="PTHR43308">
    <property type="entry name" value="OUTER MEMBRANE PROTEIN ALPHA-RELATED"/>
    <property type="match status" value="1"/>
</dbReference>
<feature type="domain" description="SLH" evidence="3">
    <location>
        <begin position="100"/>
        <end position="161"/>
    </location>
</feature>
<evidence type="ECO:0000256" key="2">
    <source>
        <dbReference type="SAM" id="SignalP"/>
    </source>
</evidence>
<proteinExistence type="predicted"/>
<dbReference type="Pfam" id="PF00395">
    <property type="entry name" value="SLH"/>
    <property type="match status" value="3"/>
</dbReference>
<accession>A0A8J8B2Y7</accession>
<dbReference type="RefSeq" id="WP_227019331.1">
    <property type="nucleotide sequence ID" value="NZ_JAGSND010000011.1"/>
</dbReference>
<dbReference type="InterPro" id="IPR001119">
    <property type="entry name" value="SLH_dom"/>
</dbReference>
<keyword evidence="2" id="KW-0732">Signal</keyword>
<evidence type="ECO:0000313" key="4">
    <source>
        <dbReference type="EMBL" id="MBR0599197.1"/>
    </source>
</evidence>
<sequence>MKKKKLISFVVSFMLILSAGTGSAYGETSSEQQSAAQTATFSDISGHWAENIIKEAASLKIVGGYMDGTYLPDNLIKREEFYKLLTNILTVTPDIANTKVNFTDVLDYEWYVPTIKIAVAAGITSGYEDGTFGIGLMISRQEAAKVAGSVIPGSDDDSAKGVETALDKGNIAAWAYPYVDLMFKKGYMKGDTEGNFRPTMALTRAEAAAILLNVKKNESVIAANAEELTLTGCSQVHSVTQGAFTKGEGTRNDPYQIATEEQLNHIRMHVTEGAFYILTKDIAITKDFVTAAPAIASGEDDWSAGNFQPIGSKAIPFKGCLDGDGHTISGLNITGTVGGSKGSGGSGKPAASYAGLFGYVGQGGSVEDLTINSSSITGNQYTGSIAGYTEGTIKNCRLGSKGTVNGSTNTGGIVGFSTATLTSLKNQGTVTGKSANTGGIAGAVNAPGTALISCQNEGTVNGNERTGGIVGSFASAAGESSVIKECYNKGTVNAGPYNAGGIAGAASGSNYSIQIESCGNSGTVTGSGVNGGIAGLLETSKATVTQSQNSGTVAGNGAGGIVGNNQGIISYCYNSGTVEANLDGGGIAAYQQNGMGKISKCYNEGKVTAKSFAGGITGENESKIDNSYNSGKINGTNYIGGIAGKNLGTITNVYGAGKVTGENGAGSLVGRNAAALSNSFWLDTTGTAGVGLSDGTASQQLVKKVTHEELSGQTRIKTSNGYELVVDVMNANNKTSADVINKTEPAAVWKYLYSVTSGSTGGNTVISDGGGIVAPIEVPSDDSTGNTIASEDLETKYLYPAIIL</sequence>
<dbReference type="Proteomes" id="UP000675664">
    <property type="component" value="Unassembled WGS sequence"/>
</dbReference>
<feature type="domain" description="SLH" evidence="3">
    <location>
        <begin position="162"/>
        <end position="225"/>
    </location>
</feature>
<keyword evidence="5" id="KW-1185">Reference proteome</keyword>
<comment type="caution">
    <text evidence="4">The sequence shown here is derived from an EMBL/GenBank/DDBJ whole genome shotgun (WGS) entry which is preliminary data.</text>
</comment>
<keyword evidence="1" id="KW-0677">Repeat</keyword>
<feature type="chain" id="PRO_5039307824" evidence="2">
    <location>
        <begin position="25"/>
        <end position="804"/>
    </location>
</feature>
<dbReference type="InterPro" id="IPR051465">
    <property type="entry name" value="Cell_Envelope_Struct_Comp"/>
</dbReference>
<feature type="domain" description="SLH" evidence="3">
    <location>
        <begin position="36"/>
        <end position="99"/>
    </location>
</feature>
<evidence type="ECO:0000313" key="5">
    <source>
        <dbReference type="Proteomes" id="UP000675664"/>
    </source>
</evidence>
<reference evidence="4" key="2">
    <citation type="submission" date="2021-04" db="EMBL/GenBank/DDBJ databases">
        <authorList>
            <person name="Liu J."/>
        </authorList>
    </citation>
    <scope>NUCLEOTIDE SEQUENCE</scope>
    <source>
        <strain evidence="4">BAD-6</strain>
    </source>
</reference>
<protein>
    <submittedName>
        <fullName evidence="4">S-layer homology domain-containing protein</fullName>
    </submittedName>
</protein>
<name>A0A8J8B2Y7_9FIRM</name>
<dbReference type="PROSITE" id="PS51272">
    <property type="entry name" value="SLH"/>
    <property type="match status" value="3"/>
</dbReference>
<dbReference type="AlphaFoldDB" id="A0A8J8B2Y7"/>
<gene>
    <name evidence="4" type="ORF">KCX82_15005</name>
</gene>